<evidence type="ECO:0000256" key="3">
    <source>
        <dbReference type="ARBA" id="ARBA00022741"/>
    </source>
</evidence>
<dbReference type="GO" id="GO:0005524">
    <property type="term" value="F:ATP binding"/>
    <property type="evidence" value="ECO:0007669"/>
    <property type="project" value="UniProtKB-KW"/>
</dbReference>
<dbReference type="EC" id="6.1.1.15" evidence="1"/>
<keyword evidence="2" id="KW-0436">Ligase</keyword>
<dbReference type="SUPFAM" id="SSF55681">
    <property type="entry name" value="Class II aaRS and biotin synthetases"/>
    <property type="match status" value="1"/>
</dbReference>
<evidence type="ECO:0000256" key="4">
    <source>
        <dbReference type="ARBA" id="ARBA00022840"/>
    </source>
</evidence>
<dbReference type="PANTHER" id="PTHR42753:SF2">
    <property type="entry name" value="PROLINE--TRNA LIGASE"/>
    <property type="match status" value="1"/>
</dbReference>
<evidence type="ECO:0000256" key="7">
    <source>
        <dbReference type="ARBA" id="ARBA00029731"/>
    </source>
</evidence>
<dbReference type="PRINTS" id="PR01046">
    <property type="entry name" value="TRNASYNTHPRO"/>
</dbReference>
<dbReference type="RefSeq" id="XP_002647865.1">
    <property type="nucleotide sequence ID" value="XM_002647819.1"/>
</dbReference>
<evidence type="ECO:0000259" key="9">
    <source>
        <dbReference type="PROSITE" id="PS50862"/>
    </source>
</evidence>
<dbReference type="Pfam" id="PF00587">
    <property type="entry name" value="tRNA-synt_2b"/>
    <property type="match status" value="1"/>
</dbReference>
<feature type="domain" description="Aminoacyl-transfer RNA synthetases class-II family profile" evidence="9">
    <location>
        <begin position="42"/>
        <end position="265"/>
    </location>
</feature>
<dbReference type="KEGG" id="cbr:CBG_23664"/>
<keyword evidence="11" id="KW-1185">Reference proteome</keyword>
<dbReference type="AlphaFoldDB" id="A8WJ18"/>
<comment type="catalytic activity">
    <reaction evidence="8">
        <text>tRNA(Pro) + L-proline + ATP = L-prolyl-tRNA(Pro) + AMP + diphosphate</text>
        <dbReference type="Rhea" id="RHEA:14305"/>
        <dbReference type="Rhea" id="RHEA-COMP:9700"/>
        <dbReference type="Rhea" id="RHEA-COMP:9702"/>
        <dbReference type="ChEBI" id="CHEBI:30616"/>
        <dbReference type="ChEBI" id="CHEBI:33019"/>
        <dbReference type="ChEBI" id="CHEBI:60039"/>
        <dbReference type="ChEBI" id="CHEBI:78442"/>
        <dbReference type="ChEBI" id="CHEBI:78532"/>
        <dbReference type="ChEBI" id="CHEBI:456215"/>
        <dbReference type="EC" id="6.1.1.15"/>
    </reaction>
</comment>
<dbReference type="CTD" id="8589865"/>
<dbReference type="HOGENOM" id="CLU_1050651_0_0_1"/>
<evidence type="ECO:0000256" key="2">
    <source>
        <dbReference type="ARBA" id="ARBA00022598"/>
    </source>
</evidence>
<protein>
    <recommendedName>
        <fullName evidence="1">proline--tRNA ligase</fullName>
        <ecNumber evidence="1">6.1.1.15</ecNumber>
    </recommendedName>
    <alternativeName>
        <fullName evidence="7">Prolyl-tRNA synthetase</fullName>
    </alternativeName>
</protein>
<reference evidence="10 11" key="1">
    <citation type="journal article" date="2003" name="PLoS Biol.">
        <title>The genome sequence of Caenorhabditis briggsae: a platform for comparative genomics.</title>
        <authorList>
            <person name="Stein L.D."/>
            <person name="Bao Z."/>
            <person name="Blasiar D."/>
            <person name="Blumenthal T."/>
            <person name="Brent M.R."/>
            <person name="Chen N."/>
            <person name="Chinwalla A."/>
            <person name="Clarke L."/>
            <person name="Clee C."/>
            <person name="Coghlan A."/>
            <person name="Coulson A."/>
            <person name="D'Eustachio P."/>
            <person name="Fitch D.H."/>
            <person name="Fulton L.A."/>
            <person name="Fulton R.E."/>
            <person name="Griffiths-Jones S."/>
            <person name="Harris T.W."/>
            <person name="Hillier L.W."/>
            <person name="Kamath R."/>
            <person name="Kuwabara P.E."/>
            <person name="Mardis E.R."/>
            <person name="Marra M.A."/>
            <person name="Miner T.L."/>
            <person name="Minx P."/>
            <person name="Mullikin J.C."/>
            <person name="Plumb R.W."/>
            <person name="Rogers J."/>
            <person name="Schein J.E."/>
            <person name="Sohrmann M."/>
            <person name="Spieth J."/>
            <person name="Stajich J.E."/>
            <person name="Wei C."/>
            <person name="Willey D."/>
            <person name="Wilson R.K."/>
            <person name="Durbin R."/>
            <person name="Waterston R.H."/>
        </authorList>
    </citation>
    <scope>NUCLEOTIDE SEQUENCE [LARGE SCALE GENOMIC DNA]</scope>
    <source>
        <strain evidence="10 11">AF16</strain>
    </source>
</reference>
<dbReference type="STRING" id="6238.A8WJ18"/>
<evidence type="ECO:0000313" key="10">
    <source>
        <dbReference type="EMBL" id="CAP20462.1"/>
    </source>
</evidence>
<evidence type="ECO:0000313" key="11">
    <source>
        <dbReference type="Proteomes" id="UP000008549"/>
    </source>
</evidence>
<keyword evidence="6" id="KW-0030">Aminoacyl-tRNA synthetase</keyword>
<organism evidence="10 11">
    <name type="scientific">Caenorhabditis briggsae</name>
    <dbReference type="NCBI Taxonomy" id="6238"/>
    <lineage>
        <taxon>Eukaryota</taxon>
        <taxon>Metazoa</taxon>
        <taxon>Ecdysozoa</taxon>
        <taxon>Nematoda</taxon>
        <taxon>Chromadorea</taxon>
        <taxon>Rhabditida</taxon>
        <taxon>Rhabditina</taxon>
        <taxon>Rhabditomorpha</taxon>
        <taxon>Rhabditoidea</taxon>
        <taxon>Rhabditidae</taxon>
        <taxon>Peloderinae</taxon>
        <taxon>Caenorhabditis</taxon>
    </lineage>
</organism>
<keyword evidence="4" id="KW-0067">ATP-binding</keyword>
<dbReference type="PANTHER" id="PTHR42753">
    <property type="entry name" value="MITOCHONDRIAL RIBOSOME PROTEIN L39/PROLYL-TRNA LIGASE FAMILY MEMBER"/>
    <property type="match status" value="1"/>
</dbReference>
<accession>A8WJ18</accession>
<keyword evidence="5" id="KW-0648">Protein biosynthesis</keyword>
<evidence type="ECO:0000256" key="8">
    <source>
        <dbReference type="ARBA" id="ARBA00047671"/>
    </source>
</evidence>
<reference evidence="10 11" key="2">
    <citation type="journal article" date="2011" name="PLoS Genet.">
        <title>Caenorhabditis briggsae recombinant inbred line genotypes reveal inter-strain incompatibility and the evolution of recombination.</title>
        <authorList>
            <person name="Ross J.A."/>
            <person name="Koboldt D.C."/>
            <person name="Staisch J.E."/>
            <person name="Chamberlin H.M."/>
            <person name="Gupta B.P."/>
            <person name="Miller R.D."/>
            <person name="Baird S.E."/>
            <person name="Haag E.S."/>
        </authorList>
    </citation>
    <scope>NUCLEOTIDE SEQUENCE [LARGE SCALE GENOMIC DNA]</scope>
    <source>
        <strain evidence="10 11">AF16</strain>
    </source>
</reference>
<evidence type="ECO:0000256" key="6">
    <source>
        <dbReference type="ARBA" id="ARBA00023146"/>
    </source>
</evidence>
<dbReference type="EMBL" id="HE601110">
    <property type="protein sequence ID" value="CAP20462.1"/>
    <property type="molecule type" value="Genomic_DNA"/>
</dbReference>
<dbReference type="InterPro" id="IPR045864">
    <property type="entry name" value="aa-tRNA-synth_II/BPL/LPL"/>
</dbReference>
<evidence type="ECO:0000256" key="5">
    <source>
        <dbReference type="ARBA" id="ARBA00022917"/>
    </source>
</evidence>
<dbReference type="GO" id="GO:0006433">
    <property type="term" value="P:prolyl-tRNA aminoacylation"/>
    <property type="evidence" value="ECO:0007669"/>
    <property type="project" value="InterPro"/>
</dbReference>
<dbReference type="PROSITE" id="PS50862">
    <property type="entry name" value="AA_TRNA_LIGASE_II"/>
    <property type="match status" value="1"/>
</dbReference>
<name>A8WJ18_CAEBR</name>
<dbReference type="InterPro" id="IPR006195">
    <property type="entry name" value="aa-tRNA-synth_II"/>
</dbReference>
<dbReference type="eggNOG" id="KOG2324">
    <property type="taxonomic scope" value="Eukaryota"/>
</dbReference>
<proteinExistence type="predicted"/>
<gene>
    <name evidence="10" type="ORF">CBG23664</name>
    <name evidence="10" type="ORF">CBG_23664</name>
</gene>
<dbReference type="GO" id="GO:0004827">
    <property type="term" value="F:proline-tRNA ligase activity"/>
    <property type="evidence" value="ECO:0007669"/>
    <property type="project" value="UniProtKB-EC"/>
</dbReference>
<sequence length="265" mass="29864">MGGPMLHKAKKWILSGATAPASKSVAHRMLIENGFILPTAKGFYSLLPLGQRVIDKLCRILDSEFQNSGAMKVGMPIVGTKQLWDRTRRWEAMGSEMLKFEDRQKAQLCLQPTAEEMCTDLIAQLSPLKKSQLPVMLYQIGEKFRDEMNPRFGLMRARQFLMKDMYSFALDSESSQKTYHNISNVYDRIFGEQLQLADDLIKSWAVYSNLDFGDTPDSDGPLDSPPHLRRHPPYQAVVETASAVATAPAVAGYSDKDPFRGIEER</sequence>
<keyword evidence="3" id="KW-0547">Nucleotide-binding</keyword>
<dbReference type="Proteomes" id="UP000008549">
    <property type="component" value="Unassembled WGS sequence"/>
</dbReference>
<dbReference type="Gene3D" id="3.30.930.10">
    <property type="entry name" value="Bira Bifunctional Protein, Domain 2"/>
    <property type="match status" value="1"/>
</dbReference>
<evidence type="ECO:0000256" key="1">
    <source>
        <dbReference type="ARBA" id="ARBA00012831"/>
    </source>
</evidence>
<dbReference type="InterPro" id="IPR002316">
    <property type="entry name" value="Pro-tRNA-ligase_IIa"/>
</dbReference>
<dbReference type="GO" id="GO:0005737">
    <property type="term" value="C:cytoplasm"/>
    <property type="evidence" value="ECO:0007669"/>
    <property type="project" value="InterPro"/>
</dbReference>
<dbReference type="InterPro" id="IPR050062">
    <property type="entry name" value="Pro-tRNA_synthetase"/>
</dbReference>
<dbReference type="InterPro" id="IPR002314">
    <property type="entry name" value="aa-tRNA-synt_IIb"/>
</dbReference>
<dbReference type="GeneID" id="8589865"/>